<dbReference type="GO" id="GO:0005524">
    <property type="term" value="F:ATP binding"/>
    <property type="evidence" value="ECO:0007669"/>
    <property type="project" value="UniProtKB-UniRule"/>
</dbReference>
<dbReference type="Gene3D" id="3.40.50.620">
    <property type="entry name" value="HUPs"/>
    <property type="match status" value="1"/>
</dbReference>
<dbReference type="SMART" id="SM00764">
    <property type="entry name" value="Citrate_ly_lig"/>
    <property type="match status" value="1"/>
</dbReference>
<dbReference type="PIRSF" id="PIRSF005751">
    <property type="entry name" value="Acet_citr_lig"/>
    <property type="match status" value="1"/>
</dbReference>
<organism evidence="5 6">
    <name type="scientific">Weissella minor</name>
    <dbReference type="NCBI Taxonomy" id="1620"/>
    <lineage>
        <taxon>Bacteria</taxon>
        <taxon>Bacillati</taxon>
        <taxon>Bacillota</taxon>
        <taxon>Bacilli</taxon>
        <taxon>Lactobacillales</taxon>
        <taxon>Lactobacillaceae</taxon>
        <taxon>Weissella</taxon>
    </lineage>
</organism>
<dbReference type="PANTHER" id="PTHR40599">
    <property type="entry name" value="[CITRATE [PRO-3S]-LYASE] LIGASE"/>
    <property type="match status" value="1"/>
</dbReference>
<comment type="catalytic activity">
    <reaction evidence="3">
        <text>holo-[citrate lyase ACP] + acetate + ATP = acetyl-[citrate lyase ACP] + AMP + diphosphate</text>
        <dbReference type="Rhea" id="RHEA:23788"/>
        <dbReference type="Rhea" id="RHEA-COMP:10158"/>
        <dbReference type="Rhea" id="RHEA-COMP:13710"/>
        <dbReference type="ChEBI" id="CHEBI:30089"/>
        <dbReference type="ChEBI" id="CHEBI:30616"/>
        <dbReference type="ChEBI" id="CHEBI:33019"/>
        <dbReference type="ChEBI" id="CHEBI:82683"/>
        <dbReference type="ChEBI" id="CHEBI:137976"/>
        <dbReference type="ChEBI" id="CHEBI:456215"/>
        <dbReference type="EC" id="6.2.1.22"/>
    </reaction>
</comment>
<dbReference type="Proteomes" id="UP000051673">
    <property type="component" value="Unassembled WGS sequence"/>
</dbReference>
<accession>A0A0R2JRS1</accession>
<dbReference type="Pfam" id="PF08218">
    <property type="entry name" value="Citrate_ly_lig"/>
    <property type="match status" value="1"/>
</dbReference>
<name>A0A0R2JRS1_9LACO</name>
<dbReference type="InterPro" id="IPR013166">
    <property type="entry name" value="Citrate_lyase_ligase_C"/>
</dbReference>
<dbReference type="NCBIfam" id="TIGR00124">
    <property type="entry name" value="cit_ly_ligase"/>
    <property type="match status" value="1"/>
</dbReference>
<dbReference type="STRING" id="1620.IV67_GL000338"/>
<keyword evidence="6" id="KW-1185">Reference proteome</keyword>
<gene>
    <name evidence="5" type="ORF">IV67_GL000338</name>
</gene>
<proteinExistence type="predicted"/>
<dbReference type="GO" id="GO:0016829">
    <property type="term" value="F:lyase activity"/>
    <property type="evidence" value="ECO:0007669"/>
    <property type="project" value="UniProtKB-KW"/>
</dbReference>
<feature type="domain" description="Citrate lyase ligase C-terminal" evidence="4">
    <location>
        <begin position="150"/>
        <end position="331"/>
    </location>
</feature>
<evidence type="ECO:0000256" key="3">
    <source>
        <dbReference type="PIRNR" id="PIRNR005751"/>
    </source>
</evidence>
<comment type="function">
    <text evidence="3">Acetylation of prosthetic group (2-(5''-phosphoribosyl)-3'-dephosphocoenzyme-A) of the gamma subunit of citrate lyase.</text>
</comment>
<comment type="caution">
    <text evidence="5">The sequence shown here is derived from an EMBL/GenBank/DDBJ whole genome shotgun (WGS) entry which is preliminary data.</text>
</comment>
<evidence type="ECO:0000259" key="4">
    <source>
        <dbReference type="SMART" id="SM00764"/>
    </source>
</evidence>
<dbReference type="SUPFAM" id="SSF52374">
    <property type="entry name" value="Nucleotidylyl transferase"/>
    <property type="match status" value="1"/>
</dbReference>
<keyword evidence="3 5" id="KW-0436">Ligase</keyword>
<dbReference type="PATRIC" id="fig|1620.3.peg.342"/>
<keyword evidence="1 3" id="KW-0547">Nucleotide-binding</keyword>
<dbReference type="GO" id="GO:0008771">
    <property type="term" value="F:[citrate (pro-3S)-lyase] ligase activity"/>
    <property type="evidence" value="ECO:0007669"/>
    <property type="project" value="UniProtKB-EC"/>
</dbReference>
<dbReference type="InterPro" id="IPR004821">
    <property type="entry name" value="Cyt_trans-like"/>
</dbReference>
<evidence type="ECO:0000256" key="1">
    <source>
        <dbReference type="ARBA" id="ARBA00022741"/>
    </source>
</evidence>
<dbReference type="InterPro" id="IPR005216">
    <property type="entry name" value="Citrate_lyase_ligase"/>
</dbReference>
<dbReference type="InterPro" id="IPR014729">
    <property type="entry name" value="Rossmann-like_a/b/a_fold"/>
</dbReference>
<evidence type="ECO:0000313" key="5">
    <source>
        <dbReference type="EMBL" id="KRN76829.1"/>
    </source>
</evidence>
<dbReference type="AlphaFoldDB" id="A0A0R2JRS1"/>
<dbReference type="OrthoDB" id="9779753at2"/>
<keyword evidence="2 3" id="KW-0067">ATP-binding</keyword>
<keyword evidence="5" id="KW-0456">Lyase</keyword>
<sequence length="350" mass="39190">MSEQIQDIHLRNRMQRKQWQDFLVDRGIEVFADQEIDVIDDTIGLFDENGQLVGTGSIAGDVIKYIAVCNQGAEAGSRFNTVVSELVSRLAQQGVFHIMVFTKPQYTTSFEHVGFTKLADSDQGVLLEKGDPNIQKYLAAIPKKDPDEKIAGIVMNANPFTLGHRYLVETAAKENDWVYVFVVNQDASLFKTEERVALVQAGTKDLENVIVVNGGSYMVSYATFPAYFISSPDAVVDYQTTLDARLFKYWIAEDLHIQTRYLGSEPYSHTTDLYNQALQRELPPEVAVKIIPRKELGSGDAISATSVRQALSDGDINKIENRVPITTYQFIVSHQEELEARIQKGNENGD</sequence>
<protein>
    <recommendedName>
        <fullName evidence="3">[Citrate [pro-3S]-lyase] ligase</fullName>
        <ecNumber evidence="3">6.2.1.22</ecNumber>
    </recommendedName>
</protein>
<dbReference type="NCBIfam" id="TIGR00125">
    <property type="entry name" value="cyt_tran_rel"/>
    <property type="match status" value="1"/>
</dbReference>
<dbReference type="PANTHER" id="PTHR40599:SF1">
    <property type="entry name" value="[CITRATE [PRO-3S]-LYASE] LIGASE"/>
    <property type="match status" value="1"/>
</dbReference>
<reference evidence="5 6" key="1">
    <citation type="journal article" date="2015" name="Genome Announc.">
        <title>Expanding the biotechnology potential of lactobacilli through comparative genomics of 213 strains and associated genera.</title>
        <authorList>
            <person name="Sun Z."/>
            <person name="Harris H.M."/>
            <person name="McCann A."/>
            <person name="Guo C."/>
            <person name="Argimon S."/>
            <person name="Zhang W."/>
            <person name="Yang X."/>
            <person name="Jeffery I.B."/>
            <person name="Cooney J.C."/>
            <person name="Kagawa T.F."/>
            <person name="Liu W."/>
            <person name="Song Y."/>
            <person name="Salvetti E."/>
            <person name="Wrobel A."/>
            <person name="Rasinkangas P."/>
            <person name="Parkhill J."/>
            <person name="Rea M.C."/>
            <person name="O'Sullivan O."/>
            <person name="Ritari J."/>
            <person name="Douillard F.P."/>
            <person name="Paul Ross R."/>
            <person name="Yang R."/>
            <person name="Briner A.E."/>
            <person name="Felis G.E."/>
            <person name="de Vos W.M."/>
            <person name="Barrangou R."/>
            <person name="Klaenhammer T.R."/>
            <person name="Caufield P.W."/>
            <person name="Cui Y."/>
            <person name="Zhang H."/>
            <person name="O'Toole P.W."/>
        </authorList>
    </citation>
    <scope>NUCLEOTIDE SEQUENCE [LARGE SCALE GENOMIC DNA]</scope>
    <source>
        <strain evidence="5 6">DSM 20014</strain>
    </source>
</reference>
<dbReference type="EMBL" id="JQCD01000024">
    <property type="protein sequence ID" value="KRN76829.1"/>
    <property type="molecule type" value="Genomic_DNA"/>
</dbReference>
<evidence type="ECO:0000313" key="6">
    <source>
        <dbReference type="Proteomes" id="UP000051673"/>
    </source>
</evidence>
<dbReference type="RefSeq" id="WP_057787559.1">
    <property type="nucleotide sequence ID" value="NZ_JQCD01000024.1"/>
</dbReference>
<evidence type="ECO:0000256" key="2">
    <source>
        <dbReference type="ARBA" id="ARBA00022840"/>
    </source>
</evidence>
<dbReference type="EC" id="6.2.1.22" evidence="3"/>